<protein>
    <recommendedName>
        <fullName evidence="1">Carbohydrate-binding domain-containing protein</fullName>
    </recommendedName>
</protein>
<keyword evidence="3" id="KW-1185">Reference proteome</keyword>
<dbReference type="Proteomes" id="UP001445335">
    <property type="component" value="Unassembled WGS sequence"/>
</dbReference>
<dbReference type="EMBL" id="JALJOU010000045">
    <property type="protein sequence ID" value="KAK9831485.1"/>
    <property type="molecule type" value="Genomic_DNA"/>
</dbReference>
<gene>
    <name evidence="2" type="ORF">WJX81_000850</name>
</gene>
<dbReference type="PANTHER" id="PTHR35532:SF5">
    <property type="entry name" value="CARBOHYDRATE-BINDING DOMAIN-CONTAINING PROTEIN"/>
    <property type="match status" value="1"/>
</dbReference>
<dbReference type="GO" id="GO:0004553">
    <property type="term" value="F:hydrolase activity, hydrolyzing O-glycosyl compounds"/>
    <property type="evidence" value="ECO:0007669"/>
    <property type="project" value="InterPro"/>
</dbReference>
<feature type="domain" description="Carbohydrate-binding" evidence="1">
    <location>
        <begin position="11"/>
        <end position="101"/>
    </location>
</feature>
<accession>A0AAW1RCZ3</accession>
<sequence length="195" mass="22109">MAYKVEAPPVIDGRLEETAWTEVGWSDDFVDISNNKPPRFQTQVKVRLDAEWLYIAATLSEPNVWANVTRHSQVIFNDNDFKVFIDADSSNHHYKEFEMNARAATWDLPKRMNPCFTDPHGAGTVASLLMRYEASEVWRSPCRSLTWRSIPPRGCRCVPATSGASTSRAVWSMCICRSVGPCCTTPRARRALRKP</sequence>
<proteinExistence type="predicted"/>
<dbReference type="PANTHER" id="PTHR35532">
    <property type="entry name" value="SIMILAR TO POLYHYDROXYALKANOATE DEPOLYMERASE"/>
    <property type="match status" value="1"/>
</dbReference>
<evidence type="ECO:0000313" key="3">
    <source>
        <dbReference type="Proteomes" id="UP001445335"/>
    </source>
</evidence>
<evidence type="ECO:0000313" key="2">
    <source>
        <dbReference type="EMBL" id="KAK9831485.1"/>
    </source>
</evidence>
<dbReference type="AlphaFoldDB" id="A0AAW1RCZ3"/>
<dbReference type="GO" id="GO:0016052">
    <property type="term" value="P:carbohydrate catabolic process"/>
    <property type="evidence" value="ECO:0007669"/>
    <property type="project" value="InterPro"/>
</dbReference>
<dbReference type="SUPFAM" id="SSF49344">
    <property type="entry name" value="CBD9-like"/>
    <property type="match status" value="1"/>
</dbReference>
<dbReference type="InterPro" id="IPR010502">
    <property type="entry name" value="Carb-bd_dom_fam9"/>
</dbReference>
<dbReference type="Pfam" id="PF06452">
    <property type="entry name" value="CBM9_1"/>
    <property type="match status" value="1"/>
</dbReference>
<evidence type="ECO:0000259" key="1">
    <source>
        <dbReference type="Pfam" id="PF06452"/>
    </source>
</evidence>
<organism evidence="2 3">
    <name type="scientific">Elliptochloris bilobata</name>
    <dbReference type="NCBI Taxonomy" id="381761"/>
    <lineage>
        <taxon>Eukaryota</taxon>
        <taxon>Viridiplantae</taxon>
        <taxon>Chlorophyta</taxon>
        <taxon>core chlorophytes</taxon>
        <taxon>Trebouxiophyceae</taxon>
        <taxon>Trebouxiophyceae incertae sedis</taxon>
        <taxon>Elliptochloris clade</taxon>
        <taxon>Elliptochloris</taxon>
    </lineage>
</organism>
<reference evidence="2 3" key="1">
    <citation type="journal article" date="2024" name="Nat. Commun.">
        <title>Phylogenomics reveals the evolutionary origins of lichenization in chlorophyte algae.</title>
        <authorList>
            <person name="Puginier C."/>
            <person name="Libourel C."/>
            <person name="Otte J."/>
            <person name="Skaloud P."/>
            <person name="Haon M."/>
            <person name="Grisel S."/>
            <person name="Petersen M."/>
            <person name="Berrin J.G."/>
            <person name="Delaux P.M."/>
            <person name="Dal Grande F."/>
            <person name="Keller J."/>
        </authorList>
    </citation>
    <scope>NUCLEOTIDE SEQUENCE [LARGE SCALE GENOMIC DNA]</scope>
    <source>
        <strain evidence="2 3">SAG 245.80</strain>
    </source>
</reference>
<dbReference type="Gene3D" id="2.60.40.1190">
    <property type="match status" value="1"/>
</dbReference>
<name>A0AAW1RCZ3_9CHLO</name>
<dbReference type="GO" id="GO:0030246">
    <property type="term" value="F:carbohydrate binding"/>
    <property type="evidence" value="ECO:0007669"/>
    <property type="project" value="InterPro"/>
</dbReference>
<dbReference type="CDD" id="cd09620">
    <property type="entry name" value="CBM9_like_3"/>
    <property type="match status" value="1"/>
</dbReference>
<comment type="caution">
    <text evidence="2">The sequence shown here is derived from an EMBL/GenBank/DDBJ whole genome shotgun (WGS) entry which is preliminary data.</text>
</comment>